<evidence type="ECO:0000256" key="1">
    <source>
        <dbReference type="SAM" id="SignalP"/>
    </source>
</evidence>
<gene>
    <name evidence="3" type="ORF">BXP70_03515</name>
</gene>
<keyword evidence="4" id="KW-1185">Reference proteome</keyword>
<dbReference type="RefSeq" id="WP_086592651.1">
    <property type="nucleotide sequence ID" value="NZ_MTSE01000002.1"/>
</dbReference>
<dbReference type="AlphaFoldDB" id="A0A243WH01"/>
<evidence type="ECO:0000313" key="4">
    <source>
        <dbReference type="Proteomes" id="UP000194873"/>
    </source>
</evidence>
<dbReference type="Proteomes" id="UP000194873">
    <property type="component" value="Unassembled WGS sequence"/>
</dbReference>
<dbReference type="OrthoDB" id="9806134at2"/>
<sequence length="275" mass="29284">MKHLSPLLVPGTLLFASPTVTAQQAPSPYRTRFAIDAPITVGLGAVSGLGLYLVSQKDGLNDARLATLNKKDVPKFDRFVAGNYSKTAQTVGDFIVYPTLLIAPGLLALDADVRGRYGQVLGLYLQTLVAQNAIFTMTVGNVTRYRPFLYGTEGGGDRNNHIATNSFYAGHTANTATATFFAAKVYHDFNPGSAAEPFIWTAAAVVPAVMAYTRIEAGKHFLSDNIVGYAVGATVGVVVPQLHKTAERTGISVSPIQGLNINGYSYGGLLLTKRL</sequence>
<feature type="chain" id="PRO_5013054736" description="Phosphatidic acid phosphatase type 2/haloperoxidase domain-containing protein" evidence="1">
    <location>
        <begin position="23"/>
        <end position="275"/>
    </location>
</feature>
<accession>A0A243WH01</accession>
<organism evidence="3 4">
    <name type="scientific">Hymenobacter crusticola</name>
    <dbReference type="NCBI Taxonomy" id="1770526"/>
    <lineage>
        <taxon>Bacteria</taxon>
        <taxon>Pseudomonadati</taxon>
        <taxon>Bacteroidota</taxon>
        <taxon>Cytophagia</taxon>
        <taxon>Cytophagales</taxon>
        <taxon>Hymenobacteraceae</taxon>
        <taxon>Hymenobacter</taxon>
    </lineage>
</organism>
<dbReference type="InterPro" id="IPR000326">
    <property type="entry name" value="PAP2/HPO"/>
</dbReference>
<feature type="signal peptide" evidence="1">
    <location>
        <begin position="1"/>
        <end position="22"/>
    </location>
</feature>
<evidence type="ECO:0000259" key="2">
    <source>
        <dbReference type="SMART" id="SM00014"/>
    </source>
</evidence>
<keyword evidence="1" id="KW-0732">Signal</keyword>
<dbReference type="InterPro" id="IPR036938">
    <property type="entry name" value="PAP2/HPO_sf"/>
</dbReference>
<protein>
    <recommendedName>
        <fullName evidence="2">Phosphatidic acid phosphatase type 2/haloperoxidase domain-containing protein</fullName>
    </recommendedName>
</protein>
<proteinExistence type="predicted"/>
<dbReference type="Gene3D" id="1.20.144.10">
    <property type="entry name" value="Phosphatidic acid phosphatase type 2/haloperoxidase"/>
    <property type="match status" value="1"/>
</dbReference>
<dbReference type="SMART" id="SM00014">
    <property type="entry name" value="acidPPc"/>
    <property type="match status" value="1"/>
</dbReference>
<reference evidence="3 4" key="1">
    <citation type="submission" date="2017-01" db="EMBL/GenBank/DDBJ databases">
        <title>A new Hymenobacter.</title>
        <authorList>
            <person name="Liang Y."/>
            <person name="Feng F."/>
        </authorList>
    </citation>
    <scope>NUCLEOTIDE SEQUENCE [LARGE SCALE GENOMIC DNA]</scope>
    <source>
        <strain evidence="3">MIMBbqt21</strain>
    </source>
</reference>
<dbReference type="EMBL" id="MTSE01000002">
    <property type="protein sequence ID" value="OUJ75106.1"/>
    <property type="molecule type" value="Genomic_DNA"/>
</dbReference>
<name>A0A243WH01_9BACT</name>
<dbReference type="Pfam" id="PF01569">
    <property type="entry name" value="PAP2"/>
    <property type="match status" value="1"/>
</dbReference>
<feature type="domain" description="Phosphatidic acid phosphatase type 2/haloperoxidase" evidence="2">
    <location>
        <begin position="120"/>
        <end position="240"/>
    </location>
</feature>
<dbReference type="SUPFAM" id="SSF48317">
    <property type="entry name" value="Acid phosphatase/Vanadium-dependent haloperoxidase"/>
    <property type="match status" value="1"/>
</dbReference>
<evidence type="ECO:0000313" key="3">
    <source>
        <dbReference type="EMBL" id="OUJ75106.1"/>
    </source>
</evidence>
<dbReference type="CDD" id="cd01610">
    <property type="entry name" value="PAP2_like"/>
    <property type="match status" value="1"/>
</dbReference>
<comment type="caution">
    <text evidence="3">The sequence shown here is derived from an EMBL/GenBank/DDBJ whole genome shotgun (WGS) entry which is preliminary data.</text>
</comment>